<sequence>MPARKSNPPAADGSSSPPRDGLSVEDLSLPRTMVQRLAKGVLPPNTSIQKDALLALSKSATVFVSYLTHQAHDLACMKDKKTIQPRDVLDAIEEAELGDFMDRLEKELERYNATQCDKRNSYRRKVREEKAVKALAAIEAGAVDTRQGAGAGVAEINGHARVGDEPPAAKRMRRGEGEGEDEGETDVEEAEQGEDGADEEQERDEDVEDDEEAEGSEDEEDGERRLVEDPIEERVGSEDEDDVLDDGDDSD</sequence>
<dbReference type="PANTHER" id="PTHR46172:SF1">
    <property type="entry name" value="DNA POLYMERASE EPSILON SUBUNIT 3"/>
    <property type="match status" value="1"/>
</dbReference>
<evidence type="ECO:0000259" key="7">
    <source>
        <dbReference type="Pfam" id="PF00808"/>
    </source>
</evidence>
<feature type="compositionally biased region" description="Basic and acidic residues" evidence="6">
    <location>
        <begin position="222"/>
        <end position="237"/>
    </location>
</feature>
<feature type="region of interest" description="Disordered" evidence="6">
    <location>
        <begin position="1"/>
        <end position="25"/>
    </location>
</feature>
<keyword evidence="9" id="KW-1185">Reference proteome</keyword>
<dbReference type="InterPro" id="IPR003958">
    <property type="entry name" value="CBFA_NFYB_domain"/>
</dbReference>
<feature type="region of interest" description="Disordered" evidence="6">
    <location>
        <begin position="154"/>
        <end position="251"/>
    </location>
</feature>
<evidence type="ECO:0000256" key="4">
    <source>
        <dbReference type="ARBA" id="ARBA00039775"/>
    </source>
</evidence>
<dbReference type="GeneID" id="19897950"/>
<comment type="subcellular location">
    <subcellularLocation>
        <location evidence="1">Nucleus</location>
    </subcellularLocation>
</comment>
<accession>R7YHY6</accession>
<evidence type="ECO:0000313" key="9">
    <source>
        <dbReference type="Proteomes" id="UP000016924"/>
    </source>
</evidence>
<dbReference type="GO" id="GO:0008623">
    <property type="term" value="C:CHRAC"/>
    <property type="evidence" value="ECO:0007669"/>
    <property type="project" value="TreeGrafter"/>
</dbReference>
<dbReference type="RefSeq" id="XP_007776741.1">
    <property type="nucleotide sequence ID" value="XM_007778551.1"/>
</dbReference>
<dbReference type="GO" id="GO:0006974">
    <property type="term" value="P:DNA damage response"/>
    <property type="evidence" value="ECO:0007669"/>
    <property type="project" value="TreeGrafter"/>
</dbReference>
<dbReference type="Pfam" id="PF00808">
    <property type="entry name" value="CBFD_NFYB_HMF"/>
    <property type="match status" value="1"/>
</dbReference>
<proteinExistence type="predicted"/>
<dbReference type="GO" id="GO:0031490">
    <property type="term" value="F:chromatin DNA binding"/>
    <property type="evidence" value="ECO:0007669"/>
    <property type="project" value="TreeGrafter"/>
</dbReference>
<dbReference type="GO" id="GO:0031507">
    <property type="term" value="P:heterochromatin formation"/>
    <property type="evidence" value="ECO:0007669"/>
    <property type="project" value="TreeGrafter"/>
</dbReference>
<dbReference type="STRING" id="1168221.R7YHY6"/>
<evidence type="ECO:0000313" key="8">
    <source>
        <dbReference type="EMBL" id="EON61424.1"/>
    </source>
</evidence>
<name>R7YHY6_CONA1</name>
<feature type="domain" description="Transcription factor CBF/NF-Y/archaeal histone" evidence="7">
    <location>
        <begin position="28"/>
        <end position="92"/>
    </location>
</feature>
<keyword evidence="3" id="KW-0539">Nucleus</keyword>
<organism evidence="8 9">
    <name type="scientific">Coniosporium apollinis (strain CBS 100218)</name>
    <name type="common">Rock-inhabiting black yeast</name>
    <dbReference type="NCBI Taxonomy" id="1168221"/>
    <lineage>
        <taxon>Eukaryota</taxon>
        <taxon>Fungi</taxon>
        <taxon>Dikarya</taxon>
        <taxon>Ascomycota</taxon>
        <taxon>Pezizomycotina</taxon>
        <taxon>Dothideomycetes</taxon>
        <taxon>Dothideomycetes incertae sedis</taxon>
        <taxon>Coniosporium</taxon>
    </lineage>
</organism>
<evidence type="ECO:0000256" key="1">
    <source>
        <dbReference type="ARBA" id="ARBA00004123"/>
    </source>
</evidence>
<dbReference type="GO" id="GO:0046982">
    <property type="term" value="F:protein heterodimerization activity"/>
    <property type="evidence" value="ECO:0007669"/>
    <property type="project" value="InterPro"/>
</dbReference>
<dbReference type="SUPFAM" id="SSF47113">
    <property type="entry name" value="Histone-fold"/>
    <property type="match status" value="1"/>
</dbReference>
<dbReference type="Proteomes" id="UP000016924">
    <property type="component" value="Unassembled WGS sequence"/>
</dbReference>
<evidence type="ECO:0000256" key="5">
    <source>
        <dbReference type="ARBA" id="ARBA00042096"/>
    </source>
</evidence>
<dbReference type="HOGENOM" id="CLU_043417_1_1_1"/>
<gene>
    <name evidence="8" type="ORF">W97_00639</name>
</gene>
<evidence type="ECO:0000256" key="3">
    <source>
        <dbReference type="ARBA" id="ARBA00023242"/>
    </source>
</evidence>
<dbReference type="EMBL" id="JH767555">
    <property type="protein sequence ID" value="EON61424.1"/>
    <property type="molecule type" value="Genomic_DNA"/>
</dbReference>
<keyword evidence="2" id="KW-0235">DNA replication</keyword>
<dbReference type="OrthoDB" id="1707486at2759"/>
<dbReference type="Gene3D" id="1.10.20.10">
    <property type="entry name" value="Histone, subunit A"/>
    <property type="match status" value="1"/>
</dbReference>
<dbReference type="GO" id="GO:0006272">
    <property type="term" value="P:leading strand elongation"/>
    <property type="evidence" value="ECO:0007669"/>
    <property type="project" value="TreeGrafter"/>
</dbReference>
<protein>
    <recommendedName>
        <fullName evidence="4">DNA polymerase epsilon subunit D</fullName>
    </recommendedName>
    <alternativeName>
        <fullName evidence="5">DNA polymerase II subunit D</fullName>
    </alternativeName>
</protein>
<dbReference type="CDD" id="cd22928">
    <property type="entry name" value="HFD_POLE3_DPB4"/>
    <property type="match status" value="1"/>
</dbReference>
<dbReference type="AlphaFoldDB" id="R7YHY6"/>
<evidence type="ECO:0000256" key="2">
    <source>
        <dbReference type="ARBA" id="ARBA00022705"/>
    </source>
</evidence>
<feature type="compositionally biased region" description="Acidic residues" evidence="6">
    <location>
        <begin position="178"/>
        <end position="221"/>
    </location>
</feature>
<dbReference type="InterPro" id="IPR009072">
    <property type="entry name" value="Histone-fold"/>
</dbReference>
<feature type="compositionally biased region" description="Acidic residues" evidence="6">
    <location>
        <begin position="238"/>
        <end position="251"/>
    </location>
</feature>
<dbReference type="GO" id="GO:0008622">
    <property type="term" value="C:epsilon DNA polymerase complex"/>
    <property type="evidence" value="ECO:0007669"/>
    <property type="project" value="TreeGrafter"/>
</dbReference>
<dbReference type="eggNOG" id="KOG0870">
    <property type="taxonomic scope" value="Eukaryota"/>
</dbReference>
<dbReference type="OMA" id="NTYRRKV"/>
<evidence type="ECO:0000256" key="6">
    <source>
        <dbReference type="SAM" id="MobiDB-lite"/>
    </source>
</evidence>
<dbReference type="PANTHER" id="PTHR46172">
    <property type="entry name" value="DNA POLYMERASE EPSILON SUBUNIT 3"/>
    <property type="match status" value="1"/>
</dbReference>
<dbReference type="InterPro" id="IPR051377">
    <property type="entry name" value="DNA_Pol-Epsilon_Subunit"/>
</dbReference>
<reference evidence="9" key="1">
    <citation type="submission" date="2012-06" db="EMBL/GenBank/DDBJ databases">
        <title>The genome sequence of Coniosporium apollinis CBS 100218.</title>
        <authorList>
            <consortium name="The Broad Institute Genome Sequencing Platform"/>
            <person name="Cuomo C."/>
            <person name="Gorbushina A."/>
            <person name="Noack S."/>
            <person name="Walker B."/>
            <person name="Young S.K."/>
            <person name="Zeng Q."/>
            <person name="Gargeya S."/>
            <person name="Fitzgerald M."/>
            <person name="Haas B."/>
            <person name="Abouelleil A."/>
            <person name="Alvarado L."/>
            <person name="Arachchi H.M."/>
            <person name="Berlin A.M."/>
            <person name="Chapman S.B."/>
            <person name="Goldberg J."/>
            <person name="Griggs A."/>
            <person name="Gujja S."/>
            <person name="Hansen M."/>
            <person name="Howarth C."/>
            <person name="Imamovic A."/>
            <person name="Larimer J."/>
            <person name="McCowan C."/>
            <person name="Montmayeur A."/>
            <person name="Murphy C."/>
            <person name="Neiman D."/>
            <person name="Pearson M."/>
            <person name="Priest M."/>
            <person name="Roberts A."/>
            <person name="Saif S."/>
            <person name="Shea T."/>
            <person name="Sisk P."/>
            <person name="Sykes S."/>
            <person name="Wortman J."/>
            <person name="Nusbaum C."/>
            <person name="Birren B."/>
        </authorList>
    </citation>
    <scope>NUCLEOTIDE SEQUENCE [LARGE SCALE GENOMIC DNA]</scope>
    <source>
        <strain evidence="9">CBS 100218</strain>
    </source>
</reference>